<dbReference type="RefSeq" id="WP_250826568.1">
    <property type="nucleotide sequence ID" value="NZ_JAMOIL010000006.1"/>
</dbReference>
<evidence type="ECO:0008006" key="3">
    <source>
        <dbReference type="Google" id="ProtNLM"/>
    </source>
</evidence>
<organism evidence="1 2">
    <name type="scientific">Nocardioides bruguierae</name>
    <dbReference type="NCBI Taxonomy" id="2945102"/>
    <lineage>
        <taxon>Bacteria</taxon>
        <taxon>Bacillati</taxon>
        <taxon>Actinomycetota</taxon>
        <taxon>Actinomycetes</taxon>
        <taxon>Propionibacteriales</taxon>
        <taxon>Nocardioidaceae</taxon>
        <taxon>Nocardioides</taxon>
    </lineage>
</organism>
<keyword evidence="2" id="KW-1185">Reference proteome</keyword>
<sequence>MNKPQQQLFDGPRSGRRTFAPEEAASILADRNLGNRNRSASVVARYARDMAAGNWQLNGDAIRFDVDGRLIDGQHRLQACVESGVPLTSFVVWNLPREAQATMDDGRKRTMANTLQFAGHDVHAKTVSSILRRALILDWTDGARTKGGTAPSKAEMSAYYDAHPLVGAAAVAADLTRANVRCAASTLGLAYLIFARIDPAQAEEFFVKLRTGAGLEEGDPILVLRNRLTREGSTRLATESDETLAWFILAWNAKRAGRRIKILRHKTGDRFPVAA</sequence>
<dbReference type="Proteomes" id="UP001139485">
    <property type="component" value="Unassembled WGS sequence"/>
</dbReference>
<proteinExistence type="predicted"/>
<evidence type="ECO:0000313" key="2">
    <source>
        <dbReference type="Proteomes" id="UP001139485"/>
    </source>
</evidence>
<accession>A0A9X2D613</accession>
<dbReference type="EMBL" id="JAMOIL010000006">
    <property type="protein sequence ID" value="MCM0619818.1"/>
    <property type="molecule type" value="Genomic_DNA"/>
</dbReference>
<dbReference type="AlphaFoldDB" id="A0A9X2D613"/>
<reference evidence="1" key="1">
    <citation type="submission" date="2022-05" db="EMBL/GenBank/DDBJ databases">
        <authorList>
            <person name="Tuo L."/>
        </authorList>
    </citation>
    <scope>NUCLEOTIDE SEQUENCE</scope>
    <source>
        <strain evidence="1">BSK12Z-4</strain>
    </source>
</reference>
<gene>
    <name evidence="1" type="ORF">M8330_05870</name>
</gene>
<evidence type="ECO:0000313" key="1">
    <source>
        <dbReference type="EMBL" id="MCM0619818.1"/>
    </source>
</evidence>
<comment type="caution">
    <text evidence="1">The sequence shown here is derived from an EMBL/GenBank/DDBJ whole genome shotgun (WGS) entry which is preliminary data.</text>
</comment>
<name>A0A9X2D613_9ACTN</name>
<protein>
    <recommendedName>
        <fullName evidence="3">ParB/Sulfiredoxin domain-containing protein</fullName>
    </recommendedName>
</protein>